<evidence type="ECO:0000313" key="3">
    <source>
        <dbReference type="Proteomes" id="UP000559256"/>
    </source>
</evidence>
<evidence type="ECO:0000313" key="2">
    <source>
        <dbReference type="EMBL" id="KAF5371164.1"/>
    </source>
</evidence>
<dbReference type="EMBL" id="JAACJM010000009">
    <property type="protein sequence ID" value="KAF5371164.1"/>
    <property type="molecule type" value="Genomic_DNA"/>
</dbReference>
<feature type="region of interest" description="Disordered" evidence="1">
    <location>
        <begin position="138"/>
        <end position="175"/>
    </location>
</feature>
<name>A0A8H5GTY9_9AGAR</name>
<comment type="caution">
    <text evidence="2">The sequence shown here is derived from an EMBL/GenBank/DDBJ whole genome shotgun (WGS) entry which is preliminary data.</text>
</comment>
<keyword evidence="3" id="KW-1185">Reference proteome</keyword>
<feature type="compositionally biased region" description="Low complexity" evidence="1">
    <location>
        <begin position="138"/>
        <end position="165"/>
    </location>
</feature>
<accession>A0A8H5GTY9</accession>
<organism evidence="2 3">
    <name type="scientific">Tetrapyrgos nigripes</name>
    <dbReference type="NCBI Taxonomy" id="182062"/>
    <lineage>
        <taxon>Eukaryota</taxon>
        <taxon>Fungi</taxon>
        <taxon>Dikarya</taxon>
        <taxon>Basidiomycota</taxon>
        <taxon>Agaricomycotina</taxon>
        <taxon>Agaricomycetes</taxon>
        <taxon>Agaricomycetidae</taxon>
        <taxon>Agaricales</taxon>
        <taxon>Marasmiineae</taxon>
        <taxon>Marasmiaceae</taxon>
        <taxon>Tetrapyrgos</taxon>
    </lineage>
</organism>
<reference evidence="2 3" key="1">
    <citation type="journal article" date="2020" name="ISME J.">
        <title>Uncovering the hidden diversity of litter-decomposition mechanisms in mushroom-forming fungi.</title>
        <authorList>
            <person name="Floudas D."/>
            <person name="Bentzer J."/>
            <person name="Ahren D."/>
            <person name="Johansson T."/>
            <person name="Persson P."/>
            <person name="Tunlid A."/>
        </authorList>
    </citation>
    <scope>NUCLEOTIDE SEQUENCE [LARGE SCALE GENOMIC DNA]</scope>
    <source>
        <strain evidence="2 3">CBS 291.85</strain>
    </source>
</reference>
<gene>
    <name evidence="2" type="ORF">D9758_004125</name>
</gene>
<dbReference type="AlphaFoldDB" id="A0A8H5GTY9"/>
<sequence>MDLSPTRGRMVLVHRLLPILFQQPTDGLLNQPQPPPNSNLSRDLCLSLTAELFHTVEEPRFRVECFGSLDRTRTGTSVDVEIPDAYYYNLVKDSVVTAYGPTTPLTFLRPNQEQAKSIDDTIPKVGSFQRWRGLGLPRTSASASASSSSATLSGPSGSQESQSPLATAFRQDLDL</sequence>
<evidence type="ECO:0000256" key="1">
    <source>
        <dbReference type="SAM" id="MobiDB-lite"/>
    </source>
</evidence>
<protein>
    <submittedName>
        <fullName evidence="2">Uncharacterized protein</fullName>
    </submittedName>
</protein>
<dbReference type="Proteomes" id="UP000559256">
    <property type="component" value="Unassembled WGS sequence"/>
</dbReference>
<proteinExistence type="predicted"/>